<evidence type="ECO:0000259" key="6">
    <source>
        <dbReference type="PROSITE" id="PS50850"/>
    </source>
</evidence>
<keyword evidence="2 5" id="KW-0812">Transmembrane</keyword>
<proteinExistence type="predicted"/>
<feature type="transmembrane region" description="Helical" evidence="5">
    <location>
        <begin position="47"/>
        <end position="69"/>
    </location>
</feature>
<comment type="subcellular location">
    <subcellularLocation>
        <location evidence="1">Membrane</location>
        <topology evidence="1">Multi-pass membrane protein</topology>
    </subcellularLocation>
</comment>
<dbReference type="InterPro" id="IPR020846">
    <property type="entry name" value="MFS_dom"/>
</dbReference>
<dbReference type="PANTHER" id="PTHR10924:SF4">
    <property type="entry name" value="GH15861P"/>
    <property type="match status" value="1"/>
</dbReference>
<reference evidence="7 8" key="1">
    <citation type="journal article" date="2018" name="Gigascience">
        <title>Genomes of trombidid mites reveal novel predicted allergens and laterally-transferred genes associated with secondary metabolism.</title>
        <authorList>
            <person name="Dong X."/>
            <person name="Chaisiri K."/>
            <person name="Xia D."/>
            <person name="Armstrong S.D."/>
            <person name="Fang Y."/>
            <person name="Donnelly M.J."/>
            <person name="Kadowaki T."/>
            <person name="McGarry J.W."/>
            <person name="Darby A.C."/>
            <person name="Makepeace B.L."/>
        </authorList>
    </citation>
    <scope>NUCLEOTIDE SEQUENCE [LARGE SCALE GENOMIC DNA]</scope>
    <source>
        <strain evidence="7">UoL-UT</strain>
    </source>
</reference>
<keyword evidence="3 5" id="KW-1133">Transmembrane helix</keyword>
<name>A0A443SBZ9_9ACAR</name>
<feature type="transmembrane region" description="Helical" evidence="5">
    <location>
        <begin position="137"/>
        <end position="156"/>
    </location>
</feature>
<dbReference type="GO" id="GO:0097037">
    <property type="term" value="P:heme export"/>
    <property type="evidence" value="ECO:0007669"/>
    <property type="project" value="TreeGrafter"/>
</dbReference>
<feature type="transmembrane region" description="Helical" evidence="5">
    <location>
        <begin position="300"/>
        <end position="318"/>
    </location>
</feature>
<dbReference type="InterPro" id="IPR036259">
    <property type="entry name" value="MFS_trans_sf"/>
</dbReference>
<evidence type="ECO:0000256" key="4">
    <source>
        <dbReference type="ARBA" id="ARBA00023136"/>
    </source>
</evidence>
<dbReference type="PROSITE" id="PS50850">
    <property type="entry name" value="MFS"/>
    <property type="match status" value="1"/>
</dbReference>
<dbReference type="AlphaFoldDB" id="A0A443SBZ9"/>
<evidence type="ECO:0000256" key="5">
    <source>
        <dbReference type="SAM" id="Phobius"/>
    </source>
</evidence>
<evidence type="ECO:0000256" key="1">
    <source>
        <dbReference type="ARBA" id="ARBA00004141"/>
    </source>
</evidence>
<protein>
    <submittedName>
        <fullName evidence="7">Putative MFS-type transporter C09D4.1-like protein</fullName>
    </submittedName>
</protein>
<feature type="transmembrane region" description="Helical" evidence="5">
    <location>
        <begin position="176"/>
        <end position="196"/>
    </location>
</feature>
<keyword evidence="8" id="KW-1185">Reference proteome</keyword>
<feature type="transmembrane region" description="Helical" evidence="5">
    <location>
        <begin position="221"/>
        <end position="243"/>
    </location>
</feature>
<keyword evidence="4 5" id="KW-0472">Membrane</keyword>
<feature type="transmembrane region" description="Helical" evidence="5">
    <location>
        <begin position="324"/>
        <end position="347"/>
    </location>
</feature>
<evidence type="ECO:0000313" key="7">
    <source>
        <dbReference type="EMBL" id="RWS25059.1"/>
    </source>
</evidence>
<feature type="transmembrane region" description="Helical" evidence="5">
    <location>
        <begin position="9"/>
        <end position="27"/>
    </location>
</feature>
<dbReference type="GO" id="GO:0016020">
    <property type="term" value="C:membrane"/>
    <property type="evidence" value="ECO:0007669"/>
    <property type="project" value="UniProtKB-SubCell"/>
</dbReference>
<dbReference type="EMBL" id="NCKV01004096">
    <property type="protein sequence ID" value="RWS25059.1"/>
    <property type="molecule type" value="Genomic_DNA"/>
</dbReference>
<feature type="transmembrane region" description="Helical" evidence="5">
    <location>
        <begin position="384"/>
        <end position="407"/>
    </location>
</feature>
<feature type="transmembrane region" description="Helical" evidence="5">
    <location>
        <begin position="106"/>
        <end position="130"/>
    </location>
</feature>
<dbReference type="GO" id="GO:0020037">
    <property type="term" value="F:heme binding"/>
    <property type="evidence" value="ECO:0007669"/>
    <property type="project" value="TreeGrafter"/>
</dbReference>
<evidence type="ECO:0000256" key="2">
    <source>
        <dbReference type="ARBA" id="ARBA00022692"/>
    </source>
</evidence>
<comment type="caution">
    <text evidence="7">The sequence shown here is derived from an EMBL/GenBank/DDBJ whole genome shotgun (WGS) entry which is preliminary data.</text>
</comment>
<dbReference type="Proteomes" id="UP000288716">
    <property type="component" value="Unassembled WGS sequence"/>
</dbReference>
<accession>A0A443SBZ9</accession>
<dbReference type="Pfam" id="PF07690">
    <property type="entry name" value="MFS_1"/>
    <property type="match status" value="1"/>
</dbReference>
<dbReference type="OrthoDB" id="422206at2759"/>
<feature type="transmembrane region" description="Helical" evidence="5">
    <location>
        <begin position="76"/>
        <end position="94"/>
    </location>
</feature>
<organism evidence="7 8">
    <name type="scientific">Leptotrombidium deliense</name>
    <dbReference type="NCBI Taxonomy" id="299467"/>
    <lineage>
        <taxon>Eukaryota</taxon>
        <taxon>Metazoa</taxon>
        <taxon>Ecdysozoa</taxon>
        <taxon>Arthropoda</taxon>
        <taxon>Chelicerata</taxon>
        <taxon>Arachnida</taxon>
        <taxon>Acari</taxon>
        <taxon>Acariformes</taxon>
        <taxon>Trombidiformes</taxon>
        <taxon>Prostigmata</taxon>
        <taxon>Anystina</taxon>
        <taxon>Parasitengona</taxon>
        <taxon>Trombiculoidea</taxon>
        <taxon>Trombiculidae</taxon>
        <taxon>Leptotrombidium</taxon>
    </lineage>
</organism>
<dbReference type="Gene3D" id="1.20.1250.20">
    <property type="entry name" value="MFS general substrate transporter like domains"/>
    <property type="match status" value="2"/>
</dbReference>
<sequence>MVQVYKKRFLMLFLMCFTNFSLMFQSFQYTSISDVVANYYQVSDVAVTFTSISGNIAFVVLVYLGMLIVDKGGIRGAMTFAAVCNWLGALIKYFSLQRSRFDVLIIGQIVSSIGQITSMPLPPLLAAVWFANKEAAIVVGLNFGSCTLAVAFTFVVSTVLFKDSENINNVATDLKTLAIIVISVTSLCLVLVVIFFREKPKTSPSFSQNHREQNEQQKSSLILLFKNFDFNCLLIAFILNFSVENTLTVILNQSLRSVFGDDTTVVTICGTSFMVSGIIGAITIPLLLDRFKSFKLISMISYISSVIGLIAILTSIYFANTISLYVSIVAFGIFMYGFASIAADIAVDVTYPFPESKTSGVMFFTSTLVGITLAPTASSLIDKIGIYFTLIILIALMIIGGIALFCAKWNLKRNEIEIKDSNQSSQLQTVYCVQNGAITKC</sequence>
<dbReference type="InterPro" id="IPR049680">
    <property type="entry name" value="FLVCR1-2_SLC49-like"/>
</dbReference>
<dbReference type="InterPro" id="IPR011701">
    <property type="entry name" value="MFS"/>
</dbReference>
<gene>
    <name evidence="7" type="ORF">B4U80_13129</name>
</gene>
<evidence type="ECO:0000313" key="8">
    <source>
        <dbReference type="Proteomes" id="UP000288716"/>
    </source>
</evidence>
<dbReference type="VEuPathDB" id="VectorBase:LDEU006981"/>
<evidence type="ECO:0000256" key="3">
    <source>
        <dbReference type="ARBA" id="ARBA00022989"/>
    </source>
</evidence>
<dbReference type="GO" id="GO:0015232">
    <property type="term" value="F:heme transmembrane transporter activity"/>
    <property type="evidence" value="ECO:0007669"/>
    <property type="project" value="TreeGrafter"/>
</dbReference>
<feature type="transmembrane region" description="Helical" evidence="5">
    <location>
        <begin position="263"/>
        <end position="288"/>
    </location>
</feature>
<dbReference type="SUPFAM" id="SSF103473">
    <property type="entry name" value="MFS general substrate transporter"/>
    <property type="match status" value="1"/>
</dbReference>
<dbReference type="PANTHER" id="PTHR10924">
    <property type="entry name" value="MAJOR FACILITATOR SUPERFAMILY PROTEIN-RELATED"/>
    <property type="match status" value="1"/>
</dbReference>
<feature type="domain" description="Major facilitator superfamily (MFS) profile" evidence="6">
    <location>
        <begin position="11"/>
        <end position="412"/>
    </location>
</feature>